<evidence type="ECO:0000256" key="3">
    <source>
        <dbReference type="PROSITE-ProRule" id="PRU00023"/>
    </source>
</evidence>
<dbReference type="STRING" id="62062.ENSHHUP00000038990"/>
<sequence>MGNYKSRPTQTCTDEWKKKVSESYSVIIERLEDDLRIKDSELIDLKQVFSSDEAFQKVNLNYRTESGLSLLHLCCMCGGNKVHIRTLMLKGLRPSRLTRNGFTALHLAVYKDNAELVTAMLHGGADIQQVGYGALTALHIATIAGHHEVGTAPRFCDMIIICPVAKLLLKFGADVNVSGEVGDRPLHLAAAKGFLSVVKMLLAEGSKTEVNAQDNEDHVPLHFCARFGHREVVHFLLQGNFELQPHSVNIYGDTPLHLACYNGKFEVVKEIVQLSGTESLSKENIFSETAFHSACTYGKSLEMVKFLLGQNAMSINHQGRDGHTGLHSACFHGHIRLVQFLLDSGADMNLVACDPSRSSGEKEEQTCLMWAYEKVVVVTVVLPSSSSSSSSSDCSTTQ</sequence>
<reference evidence="5" key="1">
    <citation type="submission" date="2018-06" db="EMBL/GenBank/DDBJ databases">
        <title>Genome assembly of Danube salmon.</title>
        <authorList>
            <person name="Macqueen D.J."/>
            <person name="Gundappa M.K."/>
        </authorList>
    </citation>
    <scope>NUCLEOTIDE SEQUENCE [LARGE SCALE GENOMIC DNA]</scope>
</reference>
<dbReference type="PRINTS" id="PR01415">
    <property type="entry name" value="ANKYRIN"/>
</dbReference>
<feature type="repeat" description="ANK" evidence="3">
    <location>
        <begin position="133"/>
        <end position="180"/>
    </location>
</feature>
<dbReference type="Ensembl" id="ENSHHUT00000040521.1">
    <property type="protein sequence ID" value="ENSHHUP00000038990.1"/>
    <property type="gene ID" value="ENSHHUG00000024211.1"/>
</dbReference>
<name>A0A4W5MNP1_9TELE</name>
<feature type="repeat" description="ANK" evidence="3">
    <location>
        <begin position="321"/>
        <end position="353"/>
    </location>
</feature>
<dbReference type="AlphaFoldDB" id="A0A4W5MNP1"/>
<dbReference type="GO" id="GO:0005737">
    <property type="term" value="C:cytoplasm"/>
    <property type="evidence" value="ECO:0007669"/>
    <property type="project" value="TreeGrafter"/>
</dbReference>
<keyword evidence="1" id="KW-0677">Repeat</keyword>
<dbReference type="InterPro" id="IPR036770">
    <property type="entry name" value="Ankyrin_rpt-contain_sf"/>
</dbReference>
<protein>
    <submittedName>
        <fullName evidence="4">TNNI3 interacting kinase</fullName>
    </submittedName>
</protein>
<dbReference type="GeneTree" id="ENSGT00940000159131"/>
<dbReference type="GO" id="GO:0004190">
    <property type="term" value="F:aspartic-type endopeptidase activity"/>
    <property type="evidence" value="ECO:0007669"/>
    <property type="project" value="InterPro"/>
</dbReference>
<reference evidence="4" key="2">
    <citation type="submission" date="2025-08" db="UniProtKB">
        <authorList>
            <consortium name="Ensembl"/>
        </authorList>
    </citation>
    <scope>IDENTIFICATION</scope>
</reference>
<dbReference type="InterPro" id="IPR001969">
    <property type="entry name" value="Aspartic_peptidase_AS"/>
</dbReference>
<feature type="repeat" description="ANK" evidence="3">
    <location>
        <begin position="251"/>
        <end position="283"/>
    </location>
</feature>
<feature type="repeat" description="ANK" evidence="3">
    <location>
        <begin position="100"/>
        <end position="132"/>
    </location>
</feature>
<dbReference type="InterPro" id="IPR002110">
    <property type="entry name" value="Ankyrin_rpt"/>
</dbReference>
<dbReference type="PROSITE" id="PS50297">
    <property type="entry name" value="ANK_REP_REGION"/>
    <property type="match status" value="4"/>
</dbReference>
<accession>A0A4W5MNP1</accession>
<feature type="repeat" description="ANK" evidence="3">
    <location>
        <begin position="181"/>
        <end position="213"/>
    </location>
</feature>
<proteinExistence type="predicted"/>
<keyword evidence="5" id="KW-1185">Reference proteome</keyword>
<dbReference type="PANTHER" id="PTHR24198">
    <property type="entry name" value="ANKYRIN REPEAT AND PROTEIN KINASE DOMAIN-CONTAINING PROTEIN"/>
    <property type="match status" value="1"/>
</dbReference>
<dbReference type="SUPFAM" id="SSF48403">
    <property type="entry name" value="Ankyrin repeat"/>
    <property type="match status" value="1"/>
</dbReference>
<dbReference type="Proteomes" id="UP000314982">
    <property type="component" value="Unassembled WGS sequence"/>
</dbReference>
<keyword evidence="2 3" id="KW-0040">ANK repeat</keyword>
<evidence type="ECO:0000313" key="5">
    <source>
        <dbReference type="Proteomes" id="UP000314982"/>
    </source>
</evidence>
<organism evidence="4 5">
    <name type="scientific">Hucho hucho</name>
    <name type="common">huchen</name>
    <dbReference type="NCBI Taxonomy" id="62062"/>
    <lineage>
        <taxon>Eukaryota</taxon>
        <taxon>Metazoa</taxon>
        <taxon>Chordata</taxon>
        <taxon>Craniata</taxon>
        <taxon>Vertebrata</taxon>
        <taxon>Euteleostomi</taxon>
        <taxon>Actinopterygii</taxon>
        <taxon>Neopterygii</taxon>
        <taxon>Teleostei</taxon>
        <taxon>Protacanthopterygii</taxon>
        <taxon>Salmoniformes</taxon>
        <taxon>Salmonidae</taxon>
        <taxon>Salmoninae</taxon>
        <taxon>Hucho</taxon>
    </lineage>
</organism>
<evidence type="ECO:0000256" key="1">
    <source>
        <dbReference type="ARBA" id="ARBA00022737"/>
    </source>
</evidence>
<dbReference type="PROSITE" id="PS00141">
    <property type="entry name" value="ASP_PROTEASE"/>
    <property type="match status" value="1"/>
</dbReference>
<dbReference type="GO" id="GO:0006508">
    <property type="term" value="P:proteolysis"/>
    <property type="evidence" value="ECO:0007669"/>
    <property type="project" value="InterPro"/>
</dbReference>
<evidence type="ECO:0000313" key="4">
    <source>
        <dbReference type="Ensembl" id="ENSHHUP00000038990.1"/>
    </source>
</evidence>
<evidence type="ECO:0000256" key="2">
    <source>
        <dbReference type="ARBA" id="ARBA00023043"/>
    </source>
</evidence>
<dbReference type="PANTHER" id="PTHR24198:SF183">
    <property type="entry name" value="SUPPRESSOR_ENHANCER OF LIN-12"/>
    <property type="match status" value="1"/>
</dbReference>
<dbReference type="PROSITE" id="PS50088">
    <property type="entry name" value="ANK_REPEAT"/>
    <property type="match status" value="5"/>
</dbReference>
<dbReference type="FunFam" id="1.25.40.20:FF:000077">
    <property type="entry name" value="Serine/threonine-protein kinase TNNI3K"/>
    <property type="match status" value="1"/>
</dbReference>
<reference evidence="4" key="3">
    <citation type="submission" date="2025-09" db="UniProtKB">
        <authorList>
            <consortium name="Ensembl"/>
        </authorList>
    </citation>
    <scope>IDENTIFICATION</scope>
</reference>
<dbReference type="Gene3D" id="1.25.40.20">
    <property type="entry name" value="Ankyrin repeat-containing domain"/>
    <property type="match status" value="3"/>
</dbReference>
<dbReference type="Pfam" id="PF12796">
    <property type="entry name" value="Ank_2"/>
    <property type="match status" value="3"/>
</dbReference>
<dbReference type="SMART" id="SM00248">
    <property type="entry name" value="ANK"/>
    <property type="match status" value="8"/>
</dbReference>